<dbReference type="NCBIfam" id="TIGR00268">
    <property type="entry name" value="ATP-dependent sacrificial sulfur transferase LarE"/>
    <property type="match status" value="1"/>
</dbReference>
<dbReference type="PANTHER" id="PTHR43169">
    <property type="entry name" value="EXSB FAMILY PROTEIN"/>
    <property type="match status" value="1"/>
</dbReference>
<keyword evidence="2" id="KW-0808">Transferase</keyword>
<dbReference type="SUPFAM" id="SSF52402">
    <property type="entry name" value="Adenine nucleotide alpha hydrolases-like"/>
    <property type="match status" value="1"/>
</dbReference>
<proteinExistence type="predicted"/>
<gene>
    <name evidence="2" type="primary">larE</name>
    <name evidence="2" type="ORF">FXF36_11035</name>
</gene>
<dbReference type="EMBL" id="CP043028">
    <property type="protein sequence ID" value="QFJ56244.1"/>
    <property type="molecule type" value="Genomic_DNA"/>
</dbReference>
<evidence type="ECO:0000313" key="2">
    <source>
        <dbReference type="EMBL" id="QFJ56244.1"/>
    </source>
</evidence>
<reference evidence="3" key="1">
    <citation type="submission" date="2019-08" db="EMBL/GenBank/DDBJ databases">
        <title>Complete Genome Sequence of the Polysaccharide-Degrading Rumen Bacterium Pseudobutyrivibrio xylanivorans MA3014.</title>
        <authorList>
            <person name="Palevich N."/>
            <person name="Maclean P.H."/>
            <person name="Kelly W.J."/>
            <person name="Leahy S.C."/>
            <person name="Rakonjac J."/>
            <person name="Attwood G.T."/>
        </authorList>
    </citation>
    <scope>NUCLEOTIDE SEQUENCE [LARGE SCALE GENOMIC DNA]</scope>
    <source>
        <strain evidence="3">MA3014</strain>
    </source>
</reference>
<dbReference type="CDD" id="cd01990">
    <property type="entry name" value="LarE-like"/>
    <property type="match status" value="1"/>
</dbReference>
<dbReference type="PANTHER" id="PTHR43169:SF2">
    <property type="entry name" value="NAD_GMP SYNTHASE DOMAIN-CONTAINING PROTEIN"/>
    <property type="match status" value="1"/>
</dbReference>
<evidence type="ECO:0000313" key="3">
    <source>
        <dbReference type="Proteomes" id="UP000327030"/>
    </source>
</evidence>
<dbReference type="InterPro" id="IPR005232">
    <property type="entry name" value="LarE"/>
</dbReference>
<sequence length="269" mass="30792">MNLEEKYQRLIAYIKELDRVAVAFSSGVDSTFLLYAAKQAVGDNAIAITAISDLIPKREQDEATKFCRDNGIKQIVYNANPFEVEGFSGNPSNRCYICKKHLFSHMKALALGQDIKYVLEGSNLDDEGDYRPGMQAIAELEILSPLRIIGFTKQEIRELSSEFGLPTANKPSFACLASRIPYEETITENKLFMVEKAEELLYNEGFKQFRVRIHGDDLARIEVLPEDFNRFMDEDYRIRIYDILKIYGFNYVSLDLKGYRTGSMNEVLK</sequence>
<dbReference type="AlphaFoldDB" id="A0A5P6VW33"/>
<dbReference type="Proteomes" id="UP000327030">
    <property type="component" value="Chromosome 1"/>
</dbReference>
<dbReference type="InterPro" id="IPR014729">
    <property type="entry name" value="Rossmann-like_a/b/a_fold"/>
</dbReference>
<protein>
    <submittedName>
        <fullName evidence="2">ATP-dependent sacrificial sulfur transferase LarE</fullName>
    </submittedName>
</protein>
<evidence type="ECO:0000256" key="1">
    <source>
        <dbReference type="PIRSR" id="PIRSR006661-1"/>
    </source>
</evidence>
<dbReference type="KEGG" id="pxv:FXF36_11035"/>
<name>A0A5P6VW33_PSEXY</name>
<accession>A0A5P6VW33</accession>
<dbReference type="OrthoDB" id="9776919at2"/>
<feature type="active site" description="Nucleophile and sulfur donor" evidence="1">
    <location>
        <position position="175"/>
    </location>
</feature>
<dbReference type="GO" id="GO:0016783">
    <property type="term" value="F:sulfurtransferase activity"/>
    <property type="evidence" value="ECO:0007669"/>
    <property type="project" value="InterPro"/>
</dbReference>
<dbReference type="Gene3D" id="3.40.50.620">
    <property type="entry name" value="HUPs"/>
    <property type="match status" value="1"/>
</dbReference>
<dbReference type="InterPro" id="IPR052188">
    <property type="entry name" value="Ni-pincer_cofactor_biosynth"/>
</dbReference>
<dbReference type="PIRSF" id="PIRSF006661">
    <property type="entry name" value="PP-lp_UCP006661"/>
    <property type="match status" value="1"/>
</dbReference>
<organism evidence="2 3">
    <name type="scientific">Pseudobutyrivibrio xylanivorans</name>
    <dbReference type="NCBI Taxonomy" id="185007"/>
    <lineage>
        <taxon>Bacteria</taxon>
        <taxon>Bacillati</taxon>
        <taxon>Bacillota</taxon>
        <taxon>Clostridia</taxon>
        <taxon>Lachnospirales</taxon>
        <taxon>Lachnospiraceae</taxon>
        <taxon>Pseudobutyrivibrio</taxon>
    </lineage>
</organism>